<evidence type="ECO:0000313" key="4">
    <source>
        <dbReference type="Proteomes" id="UP001515480"/>
    </source>
</evidence>
<evidence type="ECO:0000256" key="2">
    <source>
        <dbReference type="SAM" id="MobiDB-lite"/>
    </source>
</evidence>
<name>A0AB34JCB9_PRYPA</name>
<dbReference type="EMBL" id="JBGBPQ010000010">
    <property type="protein sequence ID" value="KAL1518476.1"/>
    <property type="molecule type" value="Genomic_DNA"/>
</dbReference>
<evidence type="ECO:0000313" key="3">
    <source>
        <dbReference type="EMBL" id="KAL1518476.1"/>
    </source>
</evidence>
<keyword evidence="4" id="KW-1185">Reference proteome</keyword>
<comment type="caution">
    <text evidence="3">The sequence shown here is derived from an EMBL/GenBank/DDBJ whole genome shotgun (WGS) entry which is preliminary data.</text>
</comment>
<gene>
    <name evidence="3" type="ORF">AB1Y20_002767</name>
</gene>
<dbReference type="Proteomes" id="UP001515480">
    <property type="component" value="Unassembled WGS sequence"/>
</dbReference>
<reference evidence="3 4" key="1">
    <citation type="journal article" date="2024" name="Science">
        <title>Giant polyketide synthase enzymes in the biosynthesis of giant marine polyether toxins.</title>
        <authorList>
            <person name="Fallon T.R."/>
            <person name="Shende V.V."/>
            <person name="Wierzbicki I.H."/>
            <person name="Pendleton A.L."/>
            <person name="Watervoot N.F."/>
            <person name="Auber R.P."/>
            <person name="Gonzalez D.J."/>
            <person name="Wisecaver J.H."/>
            <person name="Moore B.S."/>
        </authorList>
    </citation>
    <scope>NUCLEOTIDE SEQUENCE [LARGE SCALE GENOMIC DNA]</scope>
    <source>
        <strain evidence="3 4">12B1</strain>
    </source>
</reference>
<proteinExistence type="predicted"/>
<accession>A0AB34JCB9</accession>
<evidence type="ECO:0000256" key="1">
    <source>
        <dbReference type="SAM" id="Coils"/>
    </source>
</evidence>
<protein>
    <submittedName>
        <fullName evidence="3">Uncharacterized protein</fullName>
    </submittedName>
</protein>
<keyword evidence="1" id="KW-0175">Coiled coil</keyword>
<organism evidence="3 4">
    <name type="scientific">Prymnesium parvum</name>
    <name type="common">Toxic golden alga</name>
    <dbReference type="NCBI Taxonomy" id="97485"/>
    <lineage>
        <taxon>Eukaryota</taxon>
        <taxon>Haptista</taxon>
        <taxon>Haptophyta</taxon>
        <taxon>Prymnesiophyceae</taxon>
        <taxon>Prymnesiales</taxon>
        <taxon>Prymnesiaceae</taxon>
        <taxon>Prymnesium</taxon>
    </lineage>
</organism>
<feature type="coiled-coil region" evidence="1">
    <location>
        <begin position="134"/>
        <end position="161"/>
    </location>
</feature>
<sequence length="227" mass="25108">MHFSQPLATPPRERPYKERVGGIMVGYTGHVPGARSVEFTAPLGALPPTNTDDRPLGQGEAGRLQRDQAWLPDNLFEHEERPWRFYSNGVMVGYKGHVPREAEIVGMATKGGVPPFAAPGQVLGQTTEGSPTLKQEKEEWLQDLQEEHEDLRAAVTQKQVLKSRERTAKWLQECTPYTTASQAAAITLHSRFAPKPTKPSGAGFTVGYRGHVPKMQDMVGASCWSYQ</sequence>
<dbReference type="AlphaFoldDB" id="A0AB34JCB9"/>
<feature type="region of interest" description="Disordered" evidence="2">
    <location>
        <begin position="41"/>
        <end position="61"/>
    </location>
</feature>